<keyword evidence="3" id="KW-1185">Reference proteome</keyword>
<organism evidence="2 3">
    <name type="scientific">Mycobacterium nebraskense</name>
    <dbReference type="NCBI Taxonomy" id="244292"/>
    <lineage>
        <taxon>Bacteria</taxon>
        <taxon>Bacillati</taxon>
        <taxon>Actinomycetota</taxon>
        <taxon>Actinomycetes</taxon>
        <taxon>Mycobacteriales</taxon>
        <taxon>Mycobacteriaceae</taxon>
        <taxon>Mycobacterium</taxon>
    </lineage>
</organism>
<dbReference type="InterPro" id="IPR007138">
    <property type="entry name" value="ABM_dom"/>
</dbReference>
<dbReference type="Gene3D" id="3.30.70.100">
    <property type="match status" value="1"/>
</dbReference>
<evidence type="ECO:0000313" key="2">
    <source>
        <dbReference type="EMBL" id="ORW33395.1"/>
    </source>
</evidence>
<dbReference type="GO" id="GO:0004497">
    <property type="term" value="F:monooxygenase activity"/>
    <property type="evidence" value="ECO:0007669"/>
    <property type="project" value="UniProtKB-KW"/>
</dbReference>
<dbReference type="Proteomes" id="UP000193781">
    <property type="component" value="Unassembled WGS sequence"/>
</dbReference>
<feature type="domain" description="ABM" evidence="1">
    <location>
        <begin position="2"/>
        <end position="92"/>
    </location>
</feature>
<comment type="caution">
    <text evidence="2">The sequence shown here is derived from an EMBL/GenBank/DDBJ whole genome shotgun (WGS) entry which is preliminary data.</text>
</comment>
<gene>
    <name evidence="2" type="ORF">AWC17_24980</name>
</gene>
<dbReference type="OrthoDB" id="3695636at2"/>
<sequence length="111" mass="12070">MFALLVRFSVRAGHEDAFDTLVAETLAAITTGEPDTIVYASHTQAGEPSVRVFYECYRNHDAFQAHEAAPHTRRFLAERAQHLASPPQVLTLTPVAGAIDGRPLRGDGAAR</sequence>
<evidence type="ECO:0000313" key="3">
    <source>
        <dbReference type="Proteomes" id="UP000193781"/>
    </source>
</evidence>
<dbReference type="Pfam" id="PF03992">
    <property type="entry name" value="ABM"/>
    <property type="match status" value="1"/>
</dbReference>
<dbReference type="InterPro" id="IPR011008">
    <property type="entry name" value="Dimeric_a/b-barrel"/>
</dbReference>
<dbReference type="SUPFAM" id="SSF54909">
    <property type="entry name" value="Dimeric alpha+beta barrel"/>
    <property type="match status" value="1"/>
</dbReference>
<accession>A0A1X2A037</accession>
<keyword evidence="2" id="KW-0560">Oxidoreductase</keyword>
<dbReference type="PROSITE" id="PS51725">
    <property type="entry name" value="ABM"/>
    <property type="match status" value="1"/>
</dbReference>
<evidence type="ECO:0000259" key="1">
    <source>
        <dbReference type="PROSITE" id="PS51725"/>
    </source>
</evidence>
<dbReference type="AlphaFoldDB" id="A0A1X2A037"/>
<keyword evidence="2" id="KW-0503">Monooxygenase</keyword>
<protein>
    <submittedName>
        <fullName evidence="2">Antibiotic biosynthesis monooxygenase</fullName>
    </submittedName>
</protein>
<reference evidence="2 3" key="1">
    <citation type="submission" date="2016-01" db="EMBL/GenBank/DDBJ databases">
        <title>The new phylogeny of the genus Mycobacterium.</title>
        <authorList>
            <person name="Tarcisio F."/>
            <person name="Conor M."/>
            <person name="Antonella G."/>
            <person name="Elisabetta G."/>
            <person name="Giulia F.S."/>
            <person name="Sara T."/>
            <person name="Anna F."/>
            <person name="Clotilde B."/>
            <person name="Roberto B."/>
            <person name="Veronica D.S."/>
            <person name="Fabio R."/>
            <person name="Monica P."/>
            <person name="Olivier J."/>
            <person name="Enrico T."/>
            <person name="Nicola S."/>
        </authorList>
    </citation>
    <scope>NUCLEOTIDE SEQUENCE [LARGE SCALE GENOMIC DNA]</scope>
    <source>
        <strain evidence="2 3">DSM 44803</strain>
    </source>
</reference>
<dbReference type="EMBL" id="LQPH01000029">
    <property type="protein sequence ID" value="ORW33395.1"/>
    <property type="molecule type" value="Genomic_DNA"/>
</dbReference>
<proteinExistence type="predicted"/>
<name>A0A1X2A037_9MYCO</name>
<dbReference type="RefSeq" id="WP_012393900.1">
    <property type="nucleotide sequence ID" value="NZ_JACKSS010000162.1"/>
</dbReference>